<dbReference type="STRING" id="335543.Sfum_2547"/>
<dbReference type="InParanoid" id="A0LLC3"/>
<dbReference type="PANTHER" id="PTHR42899">
    <property type="entry name" value="SPERMATOGENESIS-ASSOCIATED PROTEIN 20"/>
    <property type="match status" value="1"/>
</dbReference>
<dbReference type="SUPFAM" id="SSF52833">
    <property type="entry name" value="Thioredoxin-like"/>
    <property type="match status" value="1"/>
</dbReference>
<dbReference type="Gene3D" id="3.40.30.10">
    <property type="entry name" value="Glutaredoxin"/>
    <property type="match status" value="1"/>
</dbReference>
<dbReference type="InterPro" id="IPR012341">
    <property type="entry name" value="6hp_glycosidase-like_sf"/>
</dbReference>
<reference evidence="2 3" key="1">
    <citation type="submission" date="2006-10" db="EMBL/GenBank/DDBJ databases">
        <title>Complete sequence of Syntrophobacter fumaroxidans MPOB.</title>
        <authorList>
            <consortium name="US DOE Joint Genome Institute"/>
            <person name="Copeland A."/>
            <person name="Lucas S."/>
            <person name="Lapidus A."/>
            <person name="Barry K."/>
            <person name="Detter J.C."/>
            <person name="Glavina del Rio T."/>
            <person name="Hammon N."/>
            <person name="Israni S."/>
            <person name="Pitluck S."/>
            <person name="Goltsman E.G."/>
            <person name="Martinez M."/>
            <person name="Schmutz J."/>
            <person name="Larimer F."/>
            <person name="Land M."/>
            <person name="Hauser L."/>
            <person name="Kyrpides N."/>
            <person name="Kim E."/>
            <person name="Boone D.R."/>
            <person name="Brockman F."/>
            <person name="Culley D."/>
            <person name="Ferry J."/>
            <person name="Gunsalus R."/>
            <person name="McInerney M.J."/>
            <person name="Morrison M."/>
            <person name="Plugge C."/>
            <person name="Rohlin L."/>
            <person name="Scholten J."/>
            <person name="Sieber J."/>
            <person name="Stams A.J.M."/>
            <person name="Worm P."/>
            <person name="Henstra A.M."/>
            <person name="Richardson P."/>
        </authorList>
    </citation>
    <scope>NUCLEOTIDE SEQUENCE [LARGE SCALE GENOMIC DNA]</scope>
    <source>
        <strain evidence="3">DSM 10017 / MPOB</strain>
    </source>
</reference>
<dbReference type="KEGG" id="sfu:Sfum_2547"/>
<dbReference type="eggNOG" id="COG1331">
    <property type="taxonomic scope" value="Bacteria"/>
</dbReference>
<evidence type="ECO:0000313" key="3">
    <source>
        <dbReference type="Proteomes" id="UP000001784"/>
    </source>
</evidence>
<sequence>MPNRLSAEKSPYLLQHADNPVDWYPWGEEAFRKAKEEDKPVFLSIGYATCHWCHVMERESFEDEEVAALLNEHVVAVKVDREERPDIDQIYMTVCQALLGSGGWPLSVFMTPEKNAFFAGSYFPKHARLGMAGFTDVIRRIVHMWKNDRERLLEAGRQITESIQPRPVQTVGSLPGPEVLEEAYSRLSRAFDATWGGFGSKPKFPTPHHLTFLLRWHRRNPWSDALAIVEKTLDGMRDGGIFDQVGFGFHRYSVDEKWLVPHFEKMLYDQAMLALAYLEAFQVTGRERHGRVAREIFEYVLRDMTDPDGGFYSAEDADSEGVEGRFYVWTPAEVNALLGNEIGETFCRFFDITPEGNFEDGRSIPHLAELADSLSDRDEPGIGGLEDLLEKGRRLLFEARRMRVHPLKDDKILTSWNGLMIAALSKGSRALGDRSYALAASRAADFILDRMRRDSGRLHRRYRKGEAAIHAYADDYAFFIWGLIELYEAAFDVRYLEEAVKLQDLMIDLFWDDAEGGFFFTPNDGENLIVREREIYDGAVPSSNSAAALNLLRLGRMVGAVRFEEKADRLLRRFSETVRDYPSAYTQFLHAVDFAAGPTREVVIAGSPDNATTAEMMKIVGSGFVPNTVVLLRGTPESGARLAELAPYTAGLVAPGGNPAVYICEKFACTSPITEIEELRETFG</sequence>
<dbReference type="EMBL" id="CP000478">
    <property type="protein sequence ID" value="ABK18225.1"/>
    <property type="molecule type" value="Genomic_DNA"/>
</dbReference>
<dbReference type="InterPro" id="IPR036249">
    <property type="entry name" value="Thioredoxin-like_sf"/>
</dbReference>
<feature type="domain" description="Spermatogenesis-associated protein 20-like TRX" evidence="1">
    <location>
        <begin position="2"/>
        <end position="163"/>
    </location>
</feature>
<dbReference type="RefSeq" id="WP_011699393.1">
    <property type="nucleotide sequence ID" value="NC_008554.1"/>
</dbReference>
<protein>
    <recommendedName>
        <fullName evidence="1">Spermatogenesis-associated protein 20-like TRX domain-containing protein</fullName>
    </recommendedName>
</protein>
<dbReference type="Proteomes" id="UP000001784">
    <property type="component" value="Chromosome"/>
</dbReference>
<dbReference type="GO" id="GO:0005975">
    <property type="term" value="P:carbohydrate metabolic process"/>
    <property type="evidence" value="ECO:0007669"/>
    <property type="project" value="InterPro"/>
</dbReference>
<evidence type="ECO:0000259" key="1">
    <source>
        <dbReference type="Pfam" id="PF03190"/>
    </source>
</evidence>
<accession>A0LLC3</accession>
<dbReference type="AlphaFoldDB" id="A0LLC3"/>
<organism evidence="2 3">
    <name type="scientific">Syntrophobacter fumaroxidans (strain DSM 10017 / MPOB)</name>
    <dbReference type="NCBI Taxonomy" id="335543"/>
    <lineage>
        <taxon>Bacteria</taxon>
        <taxon>Pseudomonadati</taxon>
        <taxon>Thermodesulfobacteriota</taxon>
        <taxon>Syntrophobacteria</taxon>
        <taxon>Syntrophobacterales</taxon>
        <taxon>Syntrophobacteraceae</taxon>
        <taxon>Syntrophobacter</taxon>
    </lineage>
</organism>
<dbReference type="PIRSF" id="PIRSF006402">
    <property type="entry name" value="UCP006402_thioredoxin"/>
    <property type="match status" value="1"/>
</dbReference>
<dbReference type="SUPFAM" id="SSF48208">
    <property type="entry name" value="Six-hairpin glycosidases"/>
    <property type="match status" value="1"/>
</dbReference>
<evidence type="ECO:0000313" key="2">
    <source>
        <dbReference type="EMBL" id="ABK18225.1"/>
    </source>
</evidence>
<dbReference type="InterPro" id="IPR004879">
    <property type="entry name" value="Ssp411-like_TRX"/>
</dbReference>
<keyword evidence="3" id="KW-1185">Reference proteome</keyword>
<gene>
    <name evidence="2" type="ordered locus">Sfum_2547</name>
</gene>
<name>A0LLC3_SYNFM</name>
<dbReference type="Gene3D" id="1.50.10.10">
    <property type="match status" value="2"/>
</dbReference>
<dbReference type="HOGENOM" id="CLU_014051_4_1_7"/>
<dbReference type="InterPro" id="IPR024705">
    <property type="entry name" value="Ssp411"/>
</dbReference>
<dbReference type="PANTHER" id="PTHR42899:SF1">
    <property type="entry name" value="SPERMATOGENESIS-ASSOCIATED PROTEIN 20"/>
    <property type="match status" value="1"/>
</dbReference>
<dbReference type="CDD" id="cd02955">
    <property type="entry name" value="SSP411"/>
    <property type="match status" value="1"/>
</dbReference>
<proteinExistence type="predicted"/>
<dbReference type="InterPro" id="IPR008928">
    <property type="entry name" value="6-hairpin_glycosidase_sf"/>
</dbReference>
<dbReference type="Pfam" id="PF03190">
    <property type="entry name" value="Thioredox_DsbH"/>
    <property type="match status" value="1"/>
</dbReference>